<evidence type="ECO:0000313" key="4">
    <source>
        <dbReference type="EMBL" id="CAL5140915.1"/>
    </source>
</evidence>
<accession>A0AAV2TX53</accession>
<keyword evidence="1" id="KW-0472">Membrane</keyword>
<dbReference type="EMBL" id="CAXLJL010000811">
    <property type="protein sequence ID" value="CAL5140915.1"/>
    <property type="molecule type" value="Genomic_DNA"/>
</dbReference>
<dbReference type="SMART" id="SM00404">
    <property type="entry name" value="PTPc_motif"/>
    <property type="match status" value="1"/>
</dbReference>
<feature type="transmembrane region" description="Helical" evidence="1">
    <location>
        <begin position="154"/>
        <end position="177"/>
    </location>
</feature>
<dbReference type="InterPro" id="IPR029021">
    <property type="entry name" value="Prot-tyrosine_phosphatase-like"/>
</dbReference>
<dbReference type="AlphaFoldDB" id="A0AAV2TX53"/>
<feature type="domain" description="Tyrosine specific protein phosphatases" evidence="3">
    <location>
        <begin position="437"/>
        <end position="511"/>
    </location>
</feature>
<dbReference type="GO" id="GO:0004725">
    <property type="term" value="F:protein tyrosine phosphatase activity"/>
    <property type="evidence" value="ECO:0007669"/>
    <property type="project" value="InterPro"/>
</dbReference>
<evidence type="ECO:0000259" key="3">
    <source>
        <dbReference type="PROSITE" id="PS50056"/>
    </source>
</evidence>
<dbReference type="Pfam" id="PF00102">
    <property type="entry name" value="Y_phosphatase"/>
    <property type="match status" value="1"/>
</dbReference>
<dbReference type="PRINTS" id="PR00700">
    <property type="entry name" value="PRTYPHPHTASE"/>
</dbReference>
<keyword evidence="1" id="KW-1133">Transmembrane helix</keyword>
<keyword evidence="1" id="KW-0812">Transmembrane</keyword>
<dbReference type="PROSITE" id="PS50055">
    <property type="entry name" value="TYR_PHOSPHATASE_PTP"/>
    <property type="match status" value="1"/>
</dbReference>
<dbReference type="InterPro" id="IPR050348">
    <property type="entry name" value="Protein-Tyr_Phosphatase"/>
</dbReference>
<dbReference type="SMART" id="SM00194">
    <property type="entry name" value="PTPc"/>
    <property type="match status" value="1"/>
</dbReference>
<comment type="caution">
    <text evidence="4">The sequence shown here is derived from an EMBL/GenBank/DDBJ whole genome shotgun (WGS) entry which is preliminary data.</text>
</comment>
<name>A0AAV2TX53_CALDB</name>
<evidence type="ECO:0000313" key="5">
    <source>
        <dbReference type="Proteomes" id="UP001497525"/>
    </source>
</evidence>
<organism evidence="4 5">
    <name type="scientific">Calicophoron daubneyi</name>
    <name type="common">Rumen fluke</name>
    <name type="synonym">Paramphistomum daubneyi</name>
    <dbReference type="NCBI Taxonomy" id="300641"/>
    <lineage>
        <taxon>Eukaryota</taxon>
        <taxon>Metazoa</taxon>
        <taxon>Spiralia</taxon>
        <taxon>Lophotrochozoa</taxon>
        <taxon>Platyhelminthes</taxon>
        <taxon>Trematoda</taxon>
        <taxon>Digenea</taxon>
        <taxon>Plagiorchiida</taxon>
        <taxon>Pronocephalata</taxon>
        <taxon>Paramphistomoidea</taxon>
        <taxon>Paramphistomidae</taxon>
        <taxon>Calicophoron</taxon>
    </lineage>
</organism>
<feature type="domain" description="Tyrosine-protein phosphatase" evidence="2">
    <location>
        <begin position="243"/>
        <end position="520"/>
    </location>
</feature>
<dbReference type="PROSITE" id="PS50056">
    <property type="entry name" value="TYR_PHOSPHATASE_2"/>
    <property type="match status" value="1"/>
</dbReference>
<proteinExistence type="predicted"/>
<evidence type="ECO:0000259" key="2">
    <source>
        <dbReference type="PROSITE" id="PS50055"/>
    </source>
</evidence>
<dbReference type="Proteomes" id="UP001497525">
    <property type="component" value="Unassembled WGS sequence"/>
</dbReference>
<evidence type="ECO:0000256" key="1">
    <source>
        <dbReference type="SAM" id="Phobius"/>
    </source>
</evidence>
<dbReference type="InterPro" id="IPR003595">
    <property type="entry name" value="Tyr_Pase_cat"/>
</dbReference>
<dbReference type="PANTHER" id="PTHR19134">
    <property type="entry name" value="RECEPTOR-TYPE TYROSINE-PROTEIN PHOSPHATASE"/>
    <property type="match status" value="1"/>
</dbReference>
<dbReference type="InterPro" id="IPR000387">
    <property type="entry name" value="Tyr_Pase_dom"/>
</dbReference>
<protein>
    <submittedName>
        <fullName evidence="4">Uncharacterized protein</fullName>
    </submittedName>
</protein>
<dbReference type="SUPFAM" id="SSF52799">
    <property type="entry name" value="(Phosphotyrosine protein) phosphatases II"/>
    <property type="match status" value="1"/>
</dbReference>
<dbReference type="Gene3D" id="3.90.190.10">
    <property type="entry name" value="Protein tyrosine phosphatase superfamily"/>
    <property type="match status" value="1"/>
</dbReference>
<reference evidence="4" key="1">
    <citation type="submission" date="2024-06" db="EMBL/GenBank/DDBJ databases">
        <authorList>
            <person name="Liu X."/>
            <person name="Lenzi L."/>
            <person name="Haldenby T S."/>
            <person name="Uol C."/>
        </authorList>
    </citation>
    <scope>NUCLEOTIDE SEQUENCE</scope>
</reference>
<dbReference type="InterPro" id="IPR016130">
    <property type="entry name" value="Tyr_Pase_AS"/>
</dbReference>
<sequence length="535" mass="60861">MNRVFNNLSATTGQTEFTLKINISSLKNSGATYQTLVIQQVRAYQNPVVDLTPVEGDGKLAGKPWQANTEEEGPYEKLIWSASNNITLRSTGEGSEDEIEVVIGKKQCSGSDYCDDGALNTGTIYSLQSRIYVGPVYKTGCPIYLRTETKMGGIYALFATFGLATVATLVVLGTMFIKFLPNEKAVQRIDEIVEHTDRARMTEPAVLTSTCVSDRTVSKPFPVQQTRFLGFLEECRRDNLEPLKARYEWIENRSKERLADPEFSVSVGQMTENRTLNRYVDIVPYDHNRVQIGKSRKYINASQVYAITPYRSSARPTHINRDIIRYIATQGPLPTTCGHFWQMVLEQEVNIIVMLASGSKSSQCEQYWSEEMRNPKRYTIEGDEVAVILTSKVVRSTYVERKFTVFLANNMELSRTITHLHMTSWPDFGEPGLEEFHEFLDRYRVLRAREDEDAPTLVHCSAGVGRTGTFICADVLCDCVERNLQYIDIEGIVDQLRKCRMSMVQRNIQHIFLYKFVEKLLLENRENGQIANGRC</sequence>
<dbReference type="CDD" id="cd00047">
    <property type="entry name" value="PTPc"/>
    <property type="match status" value="1"/>
</dbReference>
<dbReference type="InterPro" id="IPR000242">
    <property type="entry name" value="PTP_cat"/>
</dbReference>
<dbReference type="PROSITE" id="PS00383">
    <property type="entry name" value="TYR_PHOSPHATASE_1"/>
    <property type="match status" value="1"/>
</dbReference>
<gene>
    <name evidence="4" type="ORF">CDAUBV1_LOCUS16209</name>
</gene>
<dbReference type="PANTHER" id="PTHR19134:SF449">
    <property type="entry name" value="TYROSINE-PROTEIN PHOSPHATASE 1"/>
    <property type="match status" value="1"/>
</dbReference>